<accession>A0A150TIL1</accession>
<dbReference type="EMBL" id="JEME01002365">
    <property type="protein sequence ID" value="KYG04515.1"/>
    <property type="molecule type" value="Genomic_DNA"/>
</dbReference>
<evidence type="ECO:0000313" key="2">
    <source>
        <dbReference type="Proteomes" id="UP000075502"/>
    </source>
</evidence>
<evidence type="ECO:0008006" key="3">
    <source>
        <dbReference type="Google" id="ProtNLM"/>
    </source>
</evidence>
<dbReference type="AlphaFoldDB" id="A0A150TIL1"/>
<sequence length="166" mass="17108">MGDRSALAARRITEDAAAAAPPLGRDERLRGAVALLALGLAAGGAGELSYDGLKQRFRSAMTRDPLDALAVMLVGCSTLFYQAEHGENPRCASFLDALLFVSTCVSGGYADRLAHTAAGKAIASFAMTMGPALAASALGAPQGAHDQGRAIVERLDAILEALRAPR</sequence>
<protein>
    <recommendedName>
        <fullName evidence="3">Potassium channel domain-containing protein</fullName>
    </recommendedName>
</protein>
<dbReference type="Gene3D" id="1.10.287.70">
    <property type="match status" value="1"/>
</dbReference>
<gene>
    <name evidence="1" type="ORF">BE21_03935</name>
</gene>
<proteinExistence type="predicted"/>
<evidence type="ECO:0000313" key="1">
    <source>
        <dbReference type="EMBL" id="KYG04515.1"/>
    </source>
</evidence>
<organism evidence="1 2">
    <name type="scientific">Sorangium cellulosum</name>
    <name type="common">Polyangium cellulosum</name>
    <dbReference type="NCBI Taxonomy" id="56"/>
    <lineage>
        <taxon>Bacteria</taxon>
        <taxon>Pseudomonadati</taxon>
        <taxon>Myxococcota</taxon>
        <taxon>Polyangia</taxon>
        <taxon>Polyangiales</taxon>
        <taxon>Polyangiaceae</taxon>
        <taxon>Sorangium</taxon>
    </lineage>
</organism>
<reference evidence="1 2" key="1">
    <citation type="submission" date="2014-02" db="EMBL/GenBank/DDBJ databases">
        <title>The small core and large imbalanced accessory genome model reveals a collaborative survival strategy of Sorangium cellulosum strains in nature.</title>
        <authorList>
            <person name="Han K."/>
            <person name="Peng R."/>
            <person name="Blom J."/>
            <person name="Li Y.-Z."/>
        </authorList>
    </citation>
    <scope>NUCLEOTIDE SEQUENCE [LARGE SCALE GENOMIC DNA]</scope>
    <source>
        <strain evidence="1 2">So0007-03</strain>
    </source>
</reference>
<dbReference type="Proteomes" id="UP000075502">
    <property type="component" value="Unassembled WGS sequence"/>
</dbReference>
<comment type="caution">
    <text evidence="1">The sequence shown here is derived from an EMBL/GenBank/DDBJ whole genome shotgun (WGS) entry which is preliminary data.</text>
</comment>
<dbReference type="SUPFAM" id="SSF81324">
    <property type="entry name" value="Voltage-gated potassium channels"/>
    <property type="match status" value="1"/>
</dbReference>
<name>A0A150TIL1_SORCE</name>